<dbReference type="EMBL" id="HBEC01024830">
    <property type="protein sequence ID" value="CAD8292250.1"/>
    <property type="molecule type" value="Transcribed_RNA"/>
</dbReference>
<sequence>MSKGWVEGVRFAERSLRTAAGSRGCAARSPASFVNARATCCAAAAEGQRSLHGADGDFALARAIGWPYAEAALHARAQPQAQPGACGAGRASGRGRSGVPGG</sequence>
<feature type="compositionally biased region" description="Gly residues" evidence="1">
    <location>
        <begin position="86"/>
        <end position="102"/>
    </location>
</feature>
<protein>
    <submittedName>
        <fullName evidence="2">Uncharacterized protein</fullName>
    </submittedName>
</protein>
<evidence type="ECO:0000313" key="2">
    <source>
        <dbReference type="EMBL" id="CAD8292250.1"/>
    </source>
</evidence>
<proteinExistence type="predicted"/>
<feature type="region of interest" description="Disordered" evidence="1">
    <location>
        <begin position="79"/>
        <end position="102"/>
    </location>
</feature>
<dbReference type="AlphaFoldDB" id="A0A7R9VDD5"/>
<evidence type="ECO:0000256" key="1">
    <source>
        <dbReference type="SAM" id="MobiDB-lite"/>
    </source>
</evidence>
<name>A0A7R9VDD5_9CHLO</name>
<gene>
    <name evidence="2" type="ORF">CEUR00632_LOCUS11371</name>
</gene>
<accession>A0A7R9VDD5</accession>
<reference evidence="2" key="1">
    <citation type="submission" date="2021-01" db="EMBL/GenBank/DDBJ databases">
        <authorList>
            <person name="Corre E."/>
            <person name="Pelletier E."/>
            <person name="Niang G."/>
            <person name="Scheremetjew M."/>
            <person name="Finn R."/>
            <person name="Kale V."/>
            <person name="Holt S."/>
            <person name="Cochrane G."/>
            <person name="Meng A."/>
            <person name="Brown T."/>
            <person name="Cohen L."/>
        </authorList>
    </citation>
    <scope>NUCLEOTIDE SEQUENCE</scope>
    <source>
        <strain evidence="2">CCMP219</strain>
    </source>
</reference>
<organism evidence="2">
    <name type="scientific">Chlamydomonas euryale</name>
    <dbReference type="NCBI Taxonomy" id="1486919"/>
    <lineage>
        <taxon>Eukaryota</taxon>
        <taxon>Viridiplantae</taxon>
        <taxon>Chlorophyta</taxon>
        <taxon>core chlorophytes</taxon>
        <taxon>Chlorophyceae</taxon>
        <taxon>CS clade</taxon>
        <taxon>Chlamydomonadales</taxon>
        <taxon>Chlamydomonadaceae</taxon>
        <taxon>Chlamydomonas</taxon>
    </lineage>
</organism>